<dbReference type="Gene3D" id="1.50.10.20">
    <property type="match status" value="1"/>
</dbReference>
<dbReference type="Gene3D" id="2.20.130.20">
    <property type="match status" value="1"/>
</dbReference>
<dbReference type="EMBL" id="JBEOKT010000020">
    <property type="protein sequence ID" value="MER2999238.1"/>
    <property type="molecule type" value="Genomic_DNA"/>
</dbReference>
<dbReference type="InterPro" id="IPR037066">
    <property type="entry name" value="Plug_dom_sf"/>
</dbReference>
<keyword evidence="2" id="KW-0732">Signal</keyword>
<keyword evidence="1" id="KW-0175">Coiled coil</keyword>
<dbReference type="InterPro" id="IPR008969">
    <property type="entry name" value="CarboxyPept-like_regulatory"/>
</dbReference>
<keyword evidence="5" id="KW-1185">Reference proteome</keyword>
<dbReference type="Pfam" id="PF17973">
    <property type="entry name" value="bMG10"/>
    <property type="match status" value="1"/>
</dbReference>
<proteinExistence type="predicted"/>
<dbReference type="SUPFAM" id="SSF56935">
    <property type="entry name" value="Porins"/>
    <property type="match status" value="1"/>
</dbReference>
<dbReference type="SUPFAM" id="SSF48239">
    <property type="entry name" value="Terpenoid cyclases/Protein prenyltransferases"/>
    <property type="match status" value="1"/>
</dbReference>
<dbReference type="PANTHER" id="PTHR40094:SF1">
    <property type="entry name" value="UBIQUITIN DOMAIN-CONTAINING PROTEIN"/>
    <property type="match status" value="1"/>
</dbReference>
<feature type="coiled-coil region" evidence="1">
    <location>
        <begin position="1072"/>
        <end position="1099"/>
    </location>
</feature>
<reference evidence="4 5" key="1">
    <citation type="submission" date="2024-06" db="EMBL/GenBank/DDBJ databases">
        <title>Pontibacter populi HYL7-15.</title>
        <authorList>
            <person name="Kim M.K."/>
        </authorList>
    </citation>
    <scope>NUCLEOTIDE SEQUENCE [LARGE SCALE GENOMIC DNA]</scope>
    <source>
        <strain evidence="4 5">HYL7-15</strain>
    </source>
</reference>
<feature type="domain" description="Alpha-2-macroglobulin" evidence="3">
    <location>
        <begin position="1314"/>
        <end position="1403"/>
    </location>
</feature>
<dbReference type="InterPro" id="IPR001599">
    <property type="entry name" value="Macroglobln_a2"/>
</dbReference>
<dbReference type="SUPFAM" id="SSF49464">
    <property type="entry name" value="Carboxypeptidase regulatory domain-like"/>
    <property type="match status" value="1"/>
</dbReference>
<dbReference type="PANTHER" id="PTHR40094">
    <property type="entry name" value="ALPHA-2-MACROGLOBULIN HOMOLOG"/>
    <property type="match status" value="1"/>
</dbReference>
<gene>
    <name evidence="4" type="ORF">ABS362_16930</name>
</gene>
<organism evidence="4 5">
    <name type="scientific">Pontibacter populi</name>
    <dbReference type="NCBI Taxonomy" id="890055"/>
    <lineage>
        <taxon>Bacteria</taxon>
        <taxon>Pseudomonadati</taxon>
        <taxon>Bacteroidota</taxon>
        <taxon>Cytophagia</taxon>
        <taxon>Cytophagales</taxon>
        <taxon>Hymenobacteraceae</taxon>
        <taxon>Pontibacter</taxon>
    </lineage>
</organism>
<dbReference type="Gene3D" id="2.170.130.10">
    <property type="entry name" value="TonB-dependent receptor, plug domain"/>
    <property type="match status" value="1"/>
</dbReference>
<evidence type="ECO:0000313" key="5">
    <source>
        <dbReference type="Proteomes" id="UP001476807"/>
    </source>
</evidence>
<dbReference type="RefSeq" id="WP_350413917.1">
    <property type="nucleotide sequence ID" value="NZ_JBEOKT010000020.1"/>
</dbReference>
<sequence length="1940" mass="220558">MLKQLILGFCLLLCFSSSLIAQHKLANSLYRSPYTYIYQLTEQQARSIHEEGTQVVRPSFFQSVVDSFAVNTNYSRTLAQGHYLYVHSSGPDLIYSLHTVTPFAVKLIQERADLNVLVHDSLGNPLPNAVVLVDKKKTTYNPATQTYHLNYKPKDALLAVSLNGFTHFVKLEKADNPTRERSFLNKIIYSFPVYYIWRPFYDTYRSVRGWYPEGWVRSVISLFDPQYRRYDEREKYKGYLALNKPKYMPGDTVMYKAFIVDKHGKPYKGKAIVKLGSYRTKQKSLGEIKAYRKGGFDGFFVLHDSLRLDLDQVLTLSLERPNKKEGLLVSASFSYEDYELKENIYTLTLAHDRHYTGQENLVKARGVNANGLNLLDARVEIVVKTRRIIKSEQPLLFVPDTLWQHQQPLNPTGETTITIPKSIFPDAGIEYAVTATFLNASNERTTKTRNATYHHTSGYLSIELQQDSLLVQYREGDKSKPRAATLSAYNADYDDIYSSNIMLPAKVALNAFAAGYEVTSGELFDDLEFAEDDKDASLSLQTARTNDSLYMAIQNPRRLPYWYAIYRGEKLVEQGHGKAAEIVLQLQAKGDKPYFVAVQYVWAGTMHKLQEDVPFRKHLLTIDLQSPQVVYPGQKADLKVAVTDAKGKPVQNVDLTAYGLTSKFKNTTIPALPSWDRYKKQKPFRKLQLQDRTVDGKQLMNWNYWGSRMGLDSIGYYKFLYPENGVFTDYAKTMDGITQVSPFVVDSGRVVPVHVVYLDNVPVYFSQTDVLPAYAFAADSGYHNIKIRTATKLITLDSVYLQHQHKLIVSADISAADNTMVKPAERWKLSDYERRTLSKYLLHVTYKIGDYASYLKQGNKLLLLSDKTTGYYYNRNHERTLFVGPFSPNWMQYVRLNRFTTNFMLEPDYSYSFEPGLLKMREMKMADNKVRLPMWNKSERFSGLLQHEALTERKILENWEAVQHQRLLSMLYTPNPSGTGAGRLGWELQPKLKENVKLVLLHRTGKPDSVLLYPKGTTLLHNLKPVTYTLTLAFESGRYTSANVKIKANGQTHVYFDSTTIKQASAESRYLLKLVEEKIKQLRKTEKVATEEREQEMQANQQTTYTHTSGIEHYDHEVTGYVTDRNTGEPLPGVAIILKGTTIGTATDLNGRYRLYVPADGNLVYRYVGYNPWEENVNHRESINVTLDVSTQALQEVVVVAYGLQERRALTGAVAGVVAGQPAQIRIRGVGSVNADHAKPLIIVDGVPYSGSLEDVKNIVTTSVLKGEEATAIYGSLAASGVVIITTKTGSATIAGDMLAEQANSIRNNFSDYAFWQPRLMTNKQGEAAFSVTFPDDITSWNTHVLAMNNRMQSGIFTGNIKSFKAMMATLHLPRFLVEGDKAHVVGKALNYLPDSAAVTTYFEVDGKKKQETQKQLNKSFTDTLQLTAPASPDSVEVLFGLRQASRFTDGERRFVNVYPKGVEETQGHFLPLYADTTFTLNFDPAKGPVTLQTQSDLLQVMLDEIELLRKYPYWCSEQAASKLKGLLLEKRIRTQLDQPFEHDRIVNRLIKHLEKTQLKNGAWTWWEQGPAYTWITNHVAEALTMAKAENYSVKFQEQKLTDYLVYTLESGHPTDKLTALKTLYSLKADVNYSRYIKELEKKKNASLEDQFRLTRLKQQIGLPVQLDTLQHYRKQTMLGGVYWGKEKYTLFDNSISNTLLAYQVLSAAGGQERELARIRAYLLSKRQTGHWRNTFESARVLETLLPDLLQTGTANKGGESNILSFSGAVNMQVKGFRADTTFVAGQPLTVQKKGKLPLYFTAYQTTWNKAPQAVEKDFIVKTTLKGLKENTVLQAGKPIEMLVEVEVKADADYVMIEVPIPASCSYESKHDRSLYEVHREYYRNKVNIFSDKLPKGKYTYTIKLLPRYTGTYTLNPAKAELMYFPTFFGRNKLKQVNVK</sequence>
<protein>
    <submittedName>
        <fullName evidence="4">Carboxypeptidase-like regulatory domain-containing protein</fullName>
    </submittedName>
</protein>
<dbReference type="SMART" id="SM01360">
    <property type="entry name" value="A2M"/>
    <property type="match status" value="1"/>
</dbReference>
<dbReference type="Gene3D" id="2.60.40.1120">
    <property type="entry name" value="Carboxypeptidase-like, regulatory domain"/>
    <property type="match status" value="1"/>
</dbReference>
<dbReference type="Proteomes" id="UP001476807">
    <property type="component" value="Unassembled WGS sequence"/>
</dbReference>
<feature type="signal peptide" evidence="2">
    <location>
        <begin position="1"/>
        <end position="21"/>
    </location>
</feature>
<evidence type="ECO:0000256" key="2">
    <source>
        <dbReference type="SAM" id="SignalP"/>
    </source>
</evidence>
<accession>A0ABV1RXX6</accession>
<dbReference type="InterPro" id="IPR008930">
    <property type="entry name" value="Terpenoid_cyclase/PrenylTrfase"/>
</dbReference>
<dbReference type="Pfam" id="PF00207">
    <property type="entry name" value="A2M"/>
    <property type="match status" value="1"/>
</dbReference>
<dbReference type="Pfam" id="PF13715">
    <property type="entry name" value="CarbopepD_reg_2"/>
    <property type="match status" value="1"/>
</dbReference>
<evidence type="ECO:0000313" key="4">
    <source>
        <dbReference type="EMBL" id="MER2999238.1"/>
    </source>
</evidence>
<dbReference type="InterPro" id="IPR051802">
    <property type="entry name" value="YfhM-like"/>
</dbReference>
<name>A0ABV1RXX6_9BACT</name>
<feature type="chain" id="PRO_5046671166" evidence="2">
    <location>
        <begin position="22"/>
        <end position="1940"/>
    </location>
</feature>
<evidence type="ECO:0000259" key="3">
    <source>
        <dbReference type="SMART" id="SM01360"/>
    </source>
</evidence>
<dbReference type="InterPro" id="IPR041246">
    <property type="entry name" value="Bact_MG10"/>
</dbReference>
<evidence type="ECO:0000256" key="1">
    <source>
        <dbReference type="SAM" id="Coils"/>
    </source>
</evidence>
<comment type="caution">
    <text evidence="4">The sequence shown here is derived from an EMBL/GenBank/DDBJ whole genome shotgun (WGS) entry which is preliminary data.</text>
</comment>